<evidence type="ECO:0000256" key="3">
    <source>
        <dbReference type="ARBA" id="ARBA00004679"/>
    </source>
</evidence>
<evidence type="ECO:0000313" key="13">
    <source>
        <dbReference type="Proteomes" id="UP000256845"/>
    </source>
</evidence>
<dbReference type="GO" id="GO:0046872">
    <property type="term" value="F:metal ion binding"/>
    <property type="evidence" value="ECO:0007669"/>
    <property type="project" value="UniProtKB-KW"/>
</dbReference>
<reference evidence="12 13" key="1">
    <citation type="submission" date="2018-07" db="EMBL/GenBank/DDBJ databases">
        <title>Genomic Encyclopedia of Type Strains, Phase III (KMG-III): the genomes of soil and plant-associated and newly described type strains.</title>
        <authorList>
            <person name="Whitman W."/>
        </authorList>
    </citation>
    <scope>NUCLEOTIDE SEQUENCE [LARGE SCALE GENOMIC DNA]</scope>
    <source>
        <strain evidence="12 13">CECT 8488</strain>
    </source>
</reference>
<evidence type="ECO:0000256" key="2">
    <source>
        <dbReference type="ARBA" id="ARBA00004496"/>
    </source>
</evidence>
<comment type="caution">
    <text evidence="10">Lacks conserved residue(s) required for the propagation of feature annotation.</text>
</comment>
<keyword evidence="13" id="KW-1185">Reference proteome</keyword>
<dbReference type="Proteomes" id="UP000256845">
    <property type="component" value="Unassembled WGS sequence"/>
</dbReference>
<comment type="pathway">
    <text evidence="3 10">Carbohydrate degradation; glycolysis; D-glyceraldehyde 3-phosphate and glycerone phosphate from D-glucose: step 3/4.</text>
</comment>
<feature type="binding site" description="in other chain" evidence="10">
    <location>
        <begin position="285"/>
        <end position="288"/>
    </location>
    <ligand>
        <name>substrate</name>
        <note>ligand shared between dimeric partners</note>
    </ligand>
</feature>
<keyword evidence="10" id="KW-0067">ATP-binding</keyword>
<evidence type="ECO:0000256" key="4">
    <source>
        <dbReference type="ARBA" id="ARBA00022490"/>
    </source>
</evidence>
<dbReference type="PRINTS" id="PR00476">
    <property type="entry name" value="PHFRCTKINASE"/>
</dbReference>
<dbReference type="GO" id="GO:0070095">
    <property type="term" value="F:fructose-6-phosphate binding"/>
    <property type="evidence" value="ECO:0007669"/>
    <property type="project" value="TreeGrafter"/>
</dbReference>
<evidence type="ECO:0000256" key="6">
    <source>
        <dbReference type="ARBA" id="ARBA00022723"/>
    </source>
</evidence>
<feature type="binding site" description="in other chain" evidence="10">
    <location>
        <position position="238"/>
    </location>
    <ligand>
        <name>substrate</name>
        <note>ligand shared between dimeric partners</note>
    </ligand>
</feature>
<feature type="binding site" evidence="10">
    <location>
        <position position="14"/>
    </location>
    <ligand>
        <name>ATP</name>
        <dbReference type="ChEBI" id="CHEBI:30616"/>
    </ligand>
</feature>
<evidence type="ECO:0000256" key="10">
    <source>
        <dbReference type="HAMAP-Rule" id="MF_01976"/>
    </source>
</evidence>
<protein>
    <recommendedName>
        <fullName evidence="10">ATP-dependent 6-phosphofructokinase</fullName>
        <shortName evidence="10">ATP-PFK</shortName>
        <shortName evidence="10">Phosphofructokinase</shortName>
        <ecNumber evidence="10">2.7.1.11</ecNumber>
    </recommendedName>
    <alternativeName>
        <fullName evidence="10">Phosphohexokinase</fullName>
    </alternativeName>
</protein>
<dbReference type="SUPFAM" id="SSF53784">
    <property type="entry name" value="Phosphofructokinase"/>
    <property type="match status" value="1"/>
</dbReference>
<dbReference type="Gene3D" id="3.40.50.460">
    <property type="entry name" value="Phosphofructokinase domain"/>
    <property type="match status" value="1"/>
</dbReference>
<dbReference type="GO" id="GO:0016208">
    <property type="term" value="F:AMP binding"/>
    <property type="evidence" value="ECO:0007669"/>
    <property type="project" value="TreeGrafter"/>
</dbReference>
<dbReference type="PROSITE" id="PS00433">
    <property type="entry name" value="PHOSPHOFRUCTOKINASE"/>
    <property type="match status" value="1"/>
</dbReference>
<dbReference type="InterPro" id="IPR012829">
    <property type="entry name" value="Phosphofructokinase_III"/>
</dbReference>
<dbReference type="Pfam" id="PF00365">
    <property type="entry name" value="PFK"/>
    <property type="match status" value="1"/>
</dbReference>
<organism evidence="12 13">
    <name type="scientific">Aestuariispira insulae</name>
    <dbReference type="NCBI Taxonomy" id="1461337"/>
    <lineage>
        <taxon>Bacteria</taxon>
        <taxon>Pseudomonadati</taxon>
        <taxon>Pseudomonadota</taxon>
        <taxon>Alphaproteobacteria</taxon>
        <taxon>Rhodospirillales</taxon>
        <taxon>Kiloniellaceae</taxon>
        <taxon>Aestuariispira</taxon>
    </lineage>
</organism>
<keyword evidence="4 10" id="KW-0963">Cytoplasm</keyword>
<dbReference type="GO" id="GO:0030388">
    <property type="term" value="P:fructose 1,6-bisphosphate metabolic process"/>
    <property type="evidence" value="ECO:0007669"/>
    <property type="project" value="TreeGrafter"/>
</dbReference>
<dbReference type="PIRSF" id="PIRSF000532">
    <property type="entry name" value="ATP_PFK_prok"/>
    <property type="match status" value="1"/>
</dbReference>
<feature type="binding site" evidence="10">
    <location>
        <position position="178"/>
    </location>
    <ligand>
        <name>substrate</name>
        <note>ligand shared between dimeric partners</note>
    </ligand>
</feature>
<dbReference type="InterPro" id="IPR022953">
    <property type="entry name" value="ATP_PFK"/>
</dbReference>
<feature type="site" description="Important for substrate specificity; cannot use PPi as phosphoryl donor" evidence="10">
    <location>
        <position position="119"/>
    </location>
</feature>
<feature type="active site" description="Proton acceptor" evidence="10">
    <location>
        <position position="143"/>
    </location>
</feature>
<feature type="binding site" evidence="10">
    <location>
        <begin position="80"/>
        <end position="81"/>
    </location>
    <ligand>
        <name>ATP</name>
        <dbReference type="ChEBI" id="CHEBI:30616"/>
    </ligand>
</feature>
<dbReference type="GO" id="GO:0005945">
    <property type="term" value="C:6-phosphofructokinase complex"/>
    <property type="evidence" value="ECO:0007669"/>
    <property type="project" value="TreeGrafter"/>
</dbReference>
<comment type="function">
    <text evidence="10">Catalyzes the phosphorylation of D-fructose 6-phosphate to fructose 1,6-bisphosphate by ATP, the first committing step of glycolysis.</text>
</comment>
<evidence type="ECO:0000256" key="7">
    <source>
        <dbReference type="ARBA" id="ARBA00022777"/>
    </source>
</evidence>
<feature type="binding site" description="in other chain" evidence="10">
    <location>
        <begin position="141"/>
        <end position="143"/>
    </location>
    <ligand>
        <name>substrate</name>
        <note>ligand shared between dimeric partners</note>
    </ligand>
</feature>
<feature type="binding site" description="in other chain" evidence="10">
    <location>
        <begin position="185"/>
        <end position="187"/>
    </location>
    <ligand>
        <name>substrate</name>
        <note>ligand shared between dimeric partners</note>
    </ligand>
</feature>
<dbReference type="PANTHER" id="PTHR13697">
    <property type="entry name" value="PHOSPHOFRUCTOKINASE"/>
    <property type="match status" value="1"/>
</dbReference>
<dbReference type="InterPro" id="IPR015912">
    <property type="entry name" value="Phosphofructokinase_CS"/>
</dbReference>
<gene>
    <name evidence="10" type="primary">pfkA</name>
    <name evidence="12" type="ORF">DFP90_101941</name>
</gene>
<dbReference type="FunFam" id="3.40.50.460:FF:000002">
    <property type="entry name" value="ATP-dependent 6-phosphofructokinase"/>
    <property type="match status" value="1"/>
</dbReference>
<comment type="catalytic activity">
    <reaction evidence="10">
        <text>beta-D-fructose 6-phosphate + ATP = beta-D-fructose 1,6-bisphosphate + ADP + H(+)</text>
        <dbReference type="Rhea" id="RHEA:16109"/>
        <dbReference type="ChEBI" id="CHEBI:15378"/>
        <dbReference type="ChEBI" id="CHEBI:30616"/>
        <dbReference type="ChEBI" id="CHEBI:32966"/>
        <dbReference type="ChEBI" id="CHEBI:57634"/>
        <dbReference type="ChEBI" id="CHEBI:456216"/>
        <dbReference type="EC" id="2.7.1.11"/>
    </reaction>
</comment>
<dbReference type="InterPro" id="IPR035966">
    <property type="entry name" value="PKF_sf"/>
</dbReference>
<proteinExistence type="inferred from homology"/>
<dbReference type="GO" id="GO:0061621">
    <property type="term" value="P:canonical glycolysis"/>
    <property type="evidence" value="ECO:0007669"/>
    <property type="project" value="TreeGrafter"/>
</dbReference>
<name>A0A3D9HXA8_9PROT</name>
<dbReference type="InterPro" id="IPR000023">
    <property type="entry name" value="Phosphofructokinase_dom"/>
</dbReference>
<evidence type="ECO:0000313" key="12">
    <source>
        <dbReference type="EMBL" id="RED54138.1"/>
    </source>
</evidence>
<evidence type="ECO:0000256" key="1">
    <source>
        <dbReference type="ARBA" id="ARBA00001946"/>
    </source>
</evidence>
<sequence length="365" mass="38358">MKKIKKIGILTSGGDCAGLNAILRAVVKRAEGGYGWEVYGIEKGTHGLYARPPLLRRLRPGMFNGALLRQAGTILGTTNKGDPFAYPMEDGSTSDRSDELIEGFQLAGLDALIGVGGDGSQAILLKLAEKGGIPLVCIPKTIDNDIGATEVAVGYDTAMQVATDALDKLQPTAASHDRVMVLEVMGRDAGHIALNAGIAGGADVILIPEISYDLENVATHIRGIYDRGRNFALVVVAEATPGPASHQVTRTMEDGQVRYGGVGHWVGQEIAQRTGAEVRVTVLGHIQRGGVPTPRDRLMASVFGVRAVDLLAQGKAGHMVAWVNRQVTELPIRDAIAAFANVDVAGPLVSTARGLGICFGDGKEA</sequence>
<comment type="subcellular location">
    <subcellularLocation>
        <location evidence="2 10">Cytoplasm</location>
    </subcellularLocation>
</comment>
<evidence type="ECO:0000256" key="5">
    <source>
        <dbReference type="ARBA" id="ARBA00022679"/>
    </source>
</evidence>
<accession>A0A3D9HXA8</accession>
<feature type="binding site" evidence="10">
    <location>
        <position position="279"/>
    </location>
    <ligand>
        <name>substrate</name>
        <note>ligand shared between dimeric partners</note>
    </ligand>
</feature>
<keyword evidence="5 10" id="KW-0808">Transferase</keyword>
<dbReference type="GO" id="GO:0048029">
    <property type="term" value="F:monosaccharide binding"/>
    <property type="evidence" value="ECO:0007669"/>
    <property type="project" value="TreeGrafter"/>
</dbReference>
<comment type="caution">
    <text evidence="12">The sequence shown here is derived from an EMBL/GenBank/DDBJ whole genome shotgun (WGS) entry which is preliminary data.</text>
</comment>
<evidence type="ECO:0000256" key="9">
    <source>
        <dbReference type="ARBA" id="ARBA00023152"/>
    </source>
</evidence>
<dbReference type="PANTHER" id="PTHR13697:SF52">
    <property type="entry name" value="ATP-DEPENDENT 6-PHOSPHOFRUCTOKINASE 3"/>
    <property type="match status" value="1"/>
</dbReference>
<keyword evidence="10" id="KW-0547">Nucleotide-binding</keyword>
<evidence type="ECO:0000256" key="8">
    <source>
        <dbReference type="ARBA" id="ARBA00022842"/>
    </source>
</evidence>
<dbReference type="GO" id="GO:0006002">
    <property type="term" value="P:fructose 6-phosphate metabolic process"/>
    <property type="evidence" value="ECO:0007669"/>
    <property type="project" value="InterPro"/>
</dbReference>
<dbReference type="InterPro" id="IPR012003">
    <property type="entry name" value="ATP_PFK_prok-type"/>
</dbReference>
<dbReference type="GO" id="GO:0003872">
    <property type="term" value="F:6-phosphofructokinase activity"/>
    <property type="evidence" value="ECO:0007669"/>
    <property type="project" value="UniProtKB-UniRule"/>
</dbReference>
<evidence type="ECO:0000259" key="11">
    <source>
        <dbReference type="Pfam" id="PF00365"/>
    </source>
</evidence>
<keyword evidence="8 10" id="KW-0460">Magnesium</keyword>
<keyword evidence="6 10" id="KW-0479">Metal-binding</keyword>
<feature type="binding site" evidence="10">
    <location>
        <position position="118"/>
    </location>
    <ligand>
        <name>Mg(2+)</name>
        <dbReference type="ChEBI" id="CHEBI:18420"/>
        <note>catalytic</note>
    </ligand>
</feature>
<dbReference type="GO" id="GO:0042802">
    <property type="term" value="F:identical protein binding"/>
    <property type="evidence" value="ECO:0007669"/>
    <property type="project" value="TreeGrafter"/>
</dbReference>
<dbReference type="HAMAP" id="MF_01976">
    <property type="entry name" value="Phosphofructokinase_III"/>
    <property type="match status" value="1"/>
</dbReference>
<dbReference type="NCBIfam" id="NF010674">
    <property type="entry name" value="PRK14071.1"/>
    <property type="match status" value="1"/>
</dbReference>
<dbReference type="EMBL" id="QRDW01000001">
    <property type="protein sequence ID" value="RED54138.1"/>
    <property type="molecule type" value="Genomic_DNA"/>
</dbReference>
<dbReference type="GO" id="GO:0047334">
    <property type="term" value="F:diphosphate-fructose-6-phosphate 1-phosphotransferase activity"/>
    <property type="evidence" value="ECO:0007669"/>
    <property type="project" value="InterPro"/>
</dbReference>
<keyword evidence="7 10" id="KW-0418">Kinase</keyword>
<keyword evidence="9 10" id="KW-0324">Glycolysis</keyword>
<feature type="domain" description="Phosphofructokinase" evidence="11">
    <location>
        <begin position="6"/>
        <end position="311"/>
    </location>
</feature>
<dbReference type="UniPathway" id="UPA00109">
    <property type="reaction ID" value="UER00182"/>
</dbReference>
<dbReference type="OrthoDB" id="9802503at2"/>
<dbReference type="Gene3D" id="3.40.50.450">
    <property type="match status" value="1"/>
</dbReference>
<feature type="binding site" evidence="10">
    <location>
        <begin position="117"/>
        <end position="120"/>
    </location>
    <ligand>
        <name>ATP</name>
        <dbReference type="ChEBI" id="CHEBI:30616"/>
    </ligand>
</feature>
<dbReference type="NCBIfam" id="NF002872">
    <property type="entry name" value="PRK03202.1"/>
    <property type="match status" value="1"/>
</dbReference>
<dbReference type="EC" id="2.7.1.11" evidence="10"/>
<comment type="similarity">
    <text evidence="10">Belongs to the phosphofructokinase type A (PFKA) family. Mixed-substrate PFK group III subfamily.</text>
</comment>
<dbReference type="GO" id="GO:0005524">
    <property type="term" value="F:ATP binding"/>
    <property type="evidence" value="ECO:0007669"/>
    <property type="project" value="UniProtKB-KW"/>
</dbReference>
<dbReference type="AlphaFoldDB" id="A0A3D9HXA8"/>
<comment type="subunit">
    <text evidence="10">Homodimer or homotetramer.</text>
</comment>
<dbReference type="RefSeq" id="WP_115935217.1">
    <property type="nucleotide sequence ID" value="NZ_QRDW01000001.1"/>
</dbReference>
<comment type="cofactor">
    <cofactor evidence="1 10">
        <name>Mg(2+)</name>
        <dbReference type="ChEBI" id="CHEBI:18420"/>
    </cofactor>
</comment>